<sequence length="67" mass="6780">MARPVALGGEFVGVQHGAVAPYDGAAVGELHSLDGTLVEVPAELVLLLPLDAATDGEQGQGKEKSAR</sequence>
<dbReference type="AlphaFoldDB" id="A0AB39R998"/>
<gene>
    <name evidence="1" type="ORF">AB5J53_00365</name>
</gene>
<dbReference type="RefSeq" id="WP_369243641.1">
    <property type="nucleotide sequence ID" value="NZ_CP163443.1"/>
</dbReference>
<dbReference type="EMBL" id="CP163443">
    <property type="protein sequence ID" value="XDQ50285.1"/>
    <property type="molecule type" value="Genomic_DNA"/>
</dbReference>
<name>A0AB39R998_9ACTN</name>
<evidence type="ECO:0000313" key="1">
    <source>
        <dbReference type="EMBL" id="XDQ50285.1"/>
    </source>
</evidence>
<reference evidence="1" key="1">
    <citation type="submission" date="2024-07" db="EMBL/GenBank/DDBJ databases">
        <authorList>
            <person name="Yu S.T."/>
        </authorList>
    </citation>
    <scope>NUCLEOTIDE SEQUENCE</scope>
    <source>
        <strain evidence="1">R41</strain>
    </source>
</reference>
<protein>
    <submittedName>
        <fullName evidence="1">Uncharacterized protein</fullName>
    </submittedName>
</protein>
<organism evidence="1">
    <name type="scientific">Streptomyces sp. R41</name>
    <dbReference type="NCBI Taxonomy" id="3238632"/>
    <lineage>
        <taxon>Bacteria</taxon>
        <taxon>Bacillati</taxon>
        <taxon>Actinomycetota</taxon>
        <taxon>Actinomycetes</taxon>
        <taxon>Kitasatosporales</taxon>
        <taxon>Streptomycetaceae</taxon>
        <taxon>Streptomyces</taxon>
    </lineage>
</organism>
<accession>A0AB39R998</accession>
<proteinExistence type="predicted"/>